<dbReference type="Proteomes" id="UP000574761">
    <property type="component" value="Unassembled WGS sequence"/>
</dbReference>
<evidence type="ECO:0000313" key="2">
    <source>
        <dbReference type="EMBL" id="MBB3976648.1"/>
    </source>
</evidence>
<gene>
    <name evidence="2" type="ORF">GGQ64_001837</name>
</gene>
<evidence type="ECO:0000256" key="1">
    <source>
        <dbReference type="SAM" id="MobiDB-lite"/>
    </source>
</evidence>
<name>A0A7W6DBE9_9HYPH</name>
<feature type="region of interest" description="Disordered" evidence="1">
    <location>
        <begin position="49"/>
        <end position="68"/>
    </location>
</feature>
<feature type="compositionally biased region" description="Basic and acidic residues" evidence="1">
    <location>
        <begin position="179"/>
        <end position="190"/>
    </location>
</feature>
<proteinExistence type="predicted"/>
<evidence type="ECO:0000313" key="3">
    <source>
        <dbReference type="Proteomes" id="UP000574761"/>
    </source>
</evidence>
<feature type="region of interest" description="Disordered" evidence="1">
    <location>
        <begin position="171"/>
        <end position="190"/>
    </location>
</feature>
<keyword evidence="3" id="KW-1185">Reference proteome</keyword>
<reference evidence="2 3" key="1">
    <citation type="submission" date="2020-08" db="EMBL/GenBank/DDBJ databases">
        <title>Genomic Encyclopedia of Type Strains, Phase IV (KMG-IV): sequencing the most valuable type-strain genomes for metagenomic binning, comparative biology and taxonomic classification.</title>
        <authorList>
            <person name="Goeker M."/>
        </authorList>
    </citation>
    <scope>NUCLEOTIDE SEQUENCE [LARGE SCALE GENOMIC DNA]</scope>
    <source>
        <strain evidence="2 3">DSM 100211</strain>
    </source>
</reference>
<feature type="compositionally biased region" description="Basic residues" evidence="1">
    <location>
        <begin position="49"/>
        <end position="63"/>
    </location>
</feature>
<organism evidence="2 3">
    <name type="scientific">Mycoplana azooxidifex</name>
    <dbReference type="NCBI Taxonomy" id="1636188"/>
    <lineage>
        <taxon>Bacteria</taxon>
        <taxon>Pseudomonadati</taxon>
        <taxon>Pseudomonadota</taxon>
        <taxon>Alphaproteobacteria</taxon>
        <taxon>Hyphomicrobiales</taxon>
        <taxon>Rhizobiaceae</taxon>
        <taxon>Mycoplana</taxon>
    </lineage>
</organism>
<dbReference type="EMBL" id="JACIEE010000003">
    <property type="protein sequence ID" value="MBB3976648.1"/>
    <property type="molecule type" value="Genomic_DNA"/>
</dbReference>
<comment type="caution">
    <text evidence="2">The sequence shown here is derived from an EMBL/GenBank/DDBJ whole genome shotgun (WGS) entry which is preliminary data.</text>
</comment>
<dbReference type="AlphaFoldDB" id="A0A7W6DBE9"/>
<sequence length="190" mass="21631">MPGSHSQAAAHRTIDRQWWVQRWRERRAVTHLGSRARPMPYRRRPLRTRKRTSRALWPRRRHPAGPYERRDAGAGFAFCHGTPPVCRPCFRPLAHSGHHPGQVDDLRRQQGTCERRQGPATPILHVSVAPAPASTVDARTLARCGSHFKYRRPEGAQRIAASARFLPRNAHQTLPNDVQGDHPDNLDRIG</sequence>
<accession>A0A7W6DBE9</accession>
<protein>
    <submittedName>
        <fullName evidence="2">Uncharacterized protein</fullName>
    </submittedName>
</protein>